<keyword evidence="2" id="KW-1185">Reference proteome</keyword>
<accession>A0ABQ1ZKH2</accession>
<reference evidence="2" key="1">
    <citation type="journal article" date="2019" name="Int. J. Syst. Evol. Microbiol.">
        <title>The Global Catalogue of Microorganisms (GCM) 10K type strain sequencing project: providing services to taxonomists for standard genome sequencing and annotation.</title>
        <authorList>
            <consortium name="The Broad Institute Genomics Platform"/>
            <consortium name="The Broad Institute Genome Sequencing Center for Infectious Disease"/>
            <person name="Wu L."/>
            <person name="Ma J."/>
        </authorList>
    </citation>
    <scope>NUCLEOTIDE SEQUENCE [LARGE SCALE GENOMIC DNA]</scope>
    <source>
        <strain evidence="2">CCM 8702</strain>
    </source>
</reference>
<sequence>MEHTEISEWEQLRNIQKEEKMRQLLEKLPDGFGFKAINTFGRWGRRLETGIFVFEGRFSLC</sequence>
<evidence type="ECO:0000313" key="1">
    <source>
        <dbReference type="EMBL" id="GGH67830.1"/>
    </source>
</evidence>
<dbReference type="Proteomes" id="UP000605427">
    <property type="component" value="Unassembled WGS sequence"/>
</dbReference>
<name>A0ABQ1ZKH2_9BACL</name>
<gene>
    <name evidence="1" type="ORF">GCM10007362_01240</name>
</gene>
<organism evidence="1 2">
    <name type="scientific">Saccharibacillus endophyticus</name>
    <dbReference type="NCBI Taxonomy" id="2060666"/>
    <lineage>
        <taxon>Bacteria</taxon>
        <taxon>Bacillati</taxon>
        <taxon>Bacillota</taxon>
        <taxon>Bacilli</taxon>
        <taxon>Bacillales</taxon>
        <taxon>Paenibacillaceae</taxon>
        <taxon>Saccharibacillus</taxon>
    </lineage>
</organism>
<proteinExistence type="predicted"/>
<dbReference type="EMBL" id="BMDD01000001">
    <property type="protein sequence ID" value="GGH67830.1"/>
    <property type="molecule type" value="Genomic_DNA"/>
</dbReference>
<evidence type="ECO:0000313" key="2">
    <source>
        <dbReference type="Proteomes" id="UP000605427"/>
    </source>
</evidence>
<protein>
    <submittedName>
        <fullName evidence="1">Uncharacterized protein</fullName>
    </submittedName>
</protein>
<comment type="caution">
    <text evidence="1">The sequence shown here is derived from an EMBL/GenBank/DDBJ whole genome shotgun (WGS) entry which is preliminary data.</text>
</comment>